<feature type="transmembrane region" description="Helical" evidence="10">
    <location>
        <begin position="601"/>
        <end position="619"/>
    </location>
</feature>
<dbReference type="GO" id="GO:0005524">
    <property type="term" value="F:ATP binding"/>
    <property type="evidence" value="ECO:0007669"/>
    <property type="project" value="UniProtKB-KW"/>
</dbReference>
<evidence type="ECO:0000256" key="3">
    <source>
        <dbReference type="ARBA" id="ARBA00022448"/>
    </source>
</evidence>
<dbReference type="EMBL" id="CP093344">
    <property type="protein sequence ID" value="WOG87216.1"/>
    <property type="molecule type" value="Genomic_DNA"/>
</dbReference>
<keyword evidence="3" id="KW-0813">Transport</keyword>
<feature type="transmembrane region" description="Helical" evidence="10">
    <location>
        <begin position="712"/>
        <end position="735"/>
    </location>
</feature>
<feature type="transmembrane region" description="Helical" evidence="10">
    <location>
        <begin position="1256"/>
        <end position="1279"/>
    </location>
</feature>
<evidence type="ECO:0000256" key="9">
    <source>
        <dbReference type="ARBA" id="ARBA00023136"/>
    </source>
</evidence>
<evidence type="ECO:0000256" key="8">
    <source>
        <dbReference type="ARBA" id="ARBA00022989"/>
    </source>
</evidence>
<gene>
    <name evidence="12" type="ORF">DCAR_0206439</name>
</gene>
<dbReference type="PANTHER" id="PTHR19241">
    <property type="entry name" value="ATP-BINDING CASSETTE TRANSPORTER"/>
    <property type="match status" value="1"/>
</dbReference>
<feature type="transmembrane region" description="Helical" evidence="10">
    <location>
        <begin position="1369"/>
        <end position="1390"/>
    </location>
</feature>
<reference evidence="12" key="1">
    <citation type="journal article" date="2016" name="Nat. Genet.">
        <title>A high-quality carrot genome assembly provides new insights into carotenoid accumulation and asterid genome evolution.</title>
        <authorList>
            <person name="Iorizzo M."/>
            <person name="Ellison S."/>
            <person name="Senalik D."/>
            <person name="Zeng P."/>
            <person name="Satapoomin P."/>
            <person name="Huang J."/>
            <person name="Bowman M."/>
            <person name="Iovene M."/>
            <person name="Sanseverino W."/>
            <person name="Cavagnaro P."/>
            <person name="Yildiz M."/>
            <person name="Macko-Podgorni A."/>
            <person name="Moranska E."/>
            <person name="Grzebelus E."/>
            <person name="Grzebelus D."/>
            <person name="Ashrafi H."/>
            <person name="Zheng Z."/>
            <person name="Cheng S."/>
            <person name="Spooner D."/>
            <person name="Van Deynze A."/>
            <person name="Simon P."/>
        </authorList>
    </citation>
    <scope>NUCLEOTIDE SEQUENCE</scope>
    <source>
        <tissue evidence="12">Leaf</tissue>
    </source>
</reference>
<evidence type="ECO:0000256" key="2">
    <source>
        <dbReference type="ARBA" id="ARBA00006012"/>
    </source>
</evidence>
<dbReference type="Pfam" id="PF19055">
    <property type="entry name" value="ABC2_membrane_7"/>
    <property type="match status" value="2"/>
</dbReference>
<dbReference type="GO" id="GO:0140359">
    <property type="term" value="F:ABC-type transporter activity"/>
    <property type="evidence" value="ECO:0007669"/>
    <property type="project" value="InterPro"/>
</dbReference>
<feature type="transmembrane region" description="Helical" evidence="10">
    <location>
        <begin position="631"/>
        <end position="651"/>
    </location>
</feature>
<comment type="subcellular location">
    <subcellularLocation>
        <location evidence="1">Membrane</location>
        <topology evidence="1">Multi-pass membrane protein</topology>
    </subcellularLocation>
</comment>
<dbReference type="Gene3D" id="3.40.50.300">
    <property type="entry name" value="P-loop containing nucleotide triphosphate hydrolases"/>
    <property type="match status" value="2"/>
</dbReference>
<dbReference type="CDD" id="cd03232">
    <property type="entry name" value="ABCG_PDR_domain2"/>
    <property type="match status" value="1"/>
</dbReference>
<evidence type="ECO:0000256" key="1">
    <source>
        <dbReference type="ARBA" id="ARBA00004141"/>
    </source>
</evidence>
<dbReference type="Pfam" id="PF00005">
    <property type="entry name" value="ABC_tran"/>
    <property type="match status" value="2"/>
</dbReference>
<feature type="transmembrane region" description="Helical" evidence="10">
    <location>
        <begin position="1173"/>
        <end position="1196"/>
    </location>
</feature>
<keyword evidence="4 10" id="KW-0812">Transmembrane</keyword>
<dbReference type="Pfam" id="PF08370">
    <property type="entry name" value="PDR_assoc"/>
    <property type="match status" value="1"/>
</dbReference>
<dbReference type="PROSITE" id="PS50893">
    <property type="entry name" value="ABC_TRANSPORTER_2"/>
    <property type="match status" value="2"/>
</dbReference>
<dbReference type="Proteomes" id="UP000077755">
    <property type="component" value="Chromosome 2"/>
</dbReference>
<feature type="transmembrane region" description="Helical" evidence="10">
    <location>
        <begin position="1286"/>
        <end position="1306"/>
    </location>
</feature>
<dbReference type="InterPro" id="IPR027417">
    <property type="entry name" value="P-loop_NTPase"/>
</dbReference>
<feature type="domain" description="ABC transporter" evidence="11">
    <location>
        <begin position="120"/>
        <end position="392"/>
    </location>
</feature>
<dbReference type="SMART" id="SM00382">
    <property type="entry name" value="AAA"/>
    <property type="match status" value="2"/>
</dbReference>
<dbReference type="InterPro" id="IPR013581">
    <property type="entry name" value="PDR_assoc"/>
</dbReference>
<feature type="transmembrane region" description="Helical" evidence="10">
    <location>
        <begin position="562"/>
        <end position="589"/>
    </location>
</feature>
<sequence>MSRRDVTDTVGTVGEDDDEGELELAAIERIEAQQNTTERVSKLGALERHAFIDRLLKKIEEDNHRLLLKQRQRIDRVGLEIPTVEVRYKNVCIEAECDVVQGEPLPTLWNTLKRITFGITRFQGHTTHTTKIKILQDVSGIIRPSRMTLLLGPPGCGKTTLLLALSGTIDKNLEVSGEISYNGYKLNEFIPHKTAAYVSQYDQHISEMTVRETLDFAARCLGIGSRAETMAEVVRREKQVGIIPDPDIDTYMKETAINGLKRTLQTDYILKILGLEICADTIVGNAMRRGISGGQKKRLTTGEMIIGPSKVLFMDEISNGLDSSSTFQIVKCLQQLTHITESTTLISLLQPAPETFDLFDDIILMSEGQTAYHGPRDNVIQFFENCGFRCPARKGVADFLQEVISEKDQAQYWHPNNQPIYVSVKEFARKFKESSLGQKSHEDLSQNIEKDVIRDAALTFHTNSTRKWEIFQACMAREWVLMKRNSFVHAFKSAQLVVSALITMTVFLRTQTSISIVDANYFLASLFYSLIRFNSNAIPELSMTVSRLSIFYKQRDFNFYPAWAYSIPAVILKIPFSFLDAFLWTGLTYYVIGYSPEPERFFHQLLLLAFVNQVSTSLFRLIASIFTDQSVATFCGLFTVLVMFLFCGFIIPQPSLPSWLKWGFWLSPFTYAEIGISVNEFLSPRWQKDLSLNATIGHQFLKNHGFDYRGSFYWISIGALLGFWIILNIGFTCALKFSKAPRRSQTVISLKRLSKLQAKENTLEASQEIELPNVATSYAPADIKQMGMVLPFKPMTITFENVQYFVDTPKKMREKGYQQKTIQLLHDITGSFQPGVLTALMGVTGAGKTTLLDVLSGRKNSGIIEGDIRIGGYPKVQDTYARISGYCEQTDIHSPQITVNESLTYSAWLRLPPHIDDSTKAEFVVEVLQMIELEDIKDALVGVPGVSGLTNEQRKRLTIAVELVSNPSIIFMDEPTSGLDARAAAIVMRAVKNIANTNRTVVCTIHQPSIDIFEAFDELILMKRGGQIIYSGELGQHSSKLIEYFENINGLPKIQENYNPATWMLEITSSSSEEQLGLNFVQTYENSHLCRQTKQRIKELSSPAQGSTELQFSTRFSQTQWEQLKACLWKQNLSYWRSPKYNLVRLAFITMASVILAAILWQKGKDINGEQDLLNILGSMFLFLQFLGTYNCTSVLSIIATERNVVYRERFAGMYSAWIYSFAQVIIEIPYVFLQVGIFVIITYPAVGFYWSVYKVLWYFFTMFCTMLYYTYLGMLLVSTSGSLQVAFVMSSFSNTIMSLFSGFLIPEPKIPKWWNWCYWICPGSWSLRGLLTSQYGDVDREIVAFGEKEAINTFLGSYFGYHSADTGVVALVLIAFPLLFASIFAYSMAKLNFQRR</sequence>
<keyword evidence="6" id="KW-0547">Nucleotide-binding</keyword>
<keyword evidence="8 10" id="KW-1133">Transmembrane helix</keyword>
<keyword evidence="13" id="KW-1185">Reference proteome</keyword>
<keyword evidence="9 10" id="KW-0472">Membrane</keyword>
<dbReference type="InterPro" id="IPR013525">
    <property type="entry name" value="ABC2_TM"/>
</dbReference>
<dbReference type="GO" id="GO:0005886">
    <property type="term" value="C:plasma membrane"/>
    <property type="evidence" value="ECO:0007669"/>
    <property type="project" value="UniProtKB-ARBA"/>
</dbReference>
<evidence type="ECO:0000313" key="13">
    <source>
        <dbReference type="Proteomes" id="UP000077755"/>
    </source>
</evidence>
<evidence type="ECO:0000313" key="12">
    <source>
        <dbReference type="EMBL" id="WOG87216.1"/>
    </source>
</evidence>
<dbReference type="CDD" id="cd03233">
    <property type="entry name" value="ABCG_PDR_domain1"/>
    <property type="match status" value="1"/>
</dbReference>
<feature type="domain" description="ABC transporter" evidence="11">
    <location>
        <begin position="797"/>
        <end position="1050"/>
    </location>
</feature>
<keyword evidence="7" id="KW-0067">ATP-binding</keyword>
<dbReference type="FunFam" id="3.40.50.300:FF:000179">
    <property type="entry name" value="ABC transporter G family member 34"/>
    <property type="match status" value="1"/>
</dbReference>
<dbReference type="FunFam" id="3.40.50.300:FF:000157">
    <property type="entry name" value="ABC transporter G family member 34"/>
    <property type="match status" value="1"/>
</dbReference>
<accession>A0AAF0WD59</accession>
<dbReference type="SUPFAM" id="SSF52540">
    <property type="entry name" value="P-loop containing nucleoside triphosphate hydrolases"/>
    <property type="match status" value="2"/>
</dbReference>
<name>A0AAF0WD59_DAUCS</name>
<feature type="transmembrane region" description="Helical" evidence="10">
    <location>
        <begin position="514"/>
        <end position="533"/>
    </location>
</feature>
<evidence type="ECO:0000259" key="11">
    <source>
        <dbReference type="PROSITE" id="PS50893"/>
    </source>
</evidence>
<reference evidence="12" key="2">
    <citation type="submission" date="2022-03" db="EMBL/GenBank/DDBJ databases">
        <title>Draft title - Genomic analysis of global carrot germplasm unveils the trajectory of domestication and the origin of high carotenoid orange carrot.</title>
        <authorList>
            <person name="Iorizzo M."/>
            <person name="Ellison S."/>
            <person name="Senalik D."/>
            <person name="Macko-Podgorni A."/>
            <person name="Grzebelus D."/>
            <person name="Bostan H."/>
            <person name="Rolling W."/>
            <person name="Curaba J."/>
            <person name="Simon P."/>
        </authorList>
    </citation>
    <scope>NUCLEOTIDE SEQUENCE</scope>
    <source>
        <tissue evidence="12">Leaf</tissue>
    </source>
</reference>
<dbReference type="Pfam" id="PF01061">
    <property type="entry name" value="ABC2_membrane"/>
    <property type="match status" value="2"/>
</dbReference>
<dbReference type="GO" id="GO:0016887">
    <property type="term" value="F:ATP hydrolysis activity"/>
    <property type="evidence" value="ECO:0007669"/>
    <property type="project" value="InterPro"/>
</dbReference>
<evidence type="ECO:0000256" key="5">
    <source>
        <dbReference type="ARBA" id="ARBA00022737"/>
    </source>
</evidence>
<dbReference type="InterPro" id="IPR003593">
    <property type="entry name" value="AAA+_ATPase"/>
</dbReference>
<proteinExistence type="inferred from homology"/>
<evidence type="ECO:0000256" key="4">
    <source>
        <dbReference type="ARBA" id="ARBA00022692"/>
    </source>
</evidence>
<keyword evidence="5" id="KW-0677">Repeat</keyword>
<feature type="transmembrane region" description="Helical" evidence="10">
    <location>
        <begin position="1143"/>
        <end position="1161"/>
    </location>
</feature>
<feature type="transmembrane region" description="Helical" evidence="10">
    <location>
        <begin position="1217"/>
        <end position="1244"/>
    </location>
</feature>
<dbReference type="InterPro" id="IPR043926">
    <property type="entry name" value="ABCG_dom"/>
</dbReference>
<protein>
    <recommendedName>
        <fullName evidence="11">ABC transporter domain-containing protein</fullName>
    </recommendedName>
</protein>
<comment type="similarity">
    <text evidence="2">Belongs to the ABC transporter superfamily. ABCG family. PDR (TC 3.A.1.205) subfamily.</text>
</comment>
<evidence type="ECO:0000256" key="7">
    <source>
        <dbReference type="ARBA" id="ARBA00022840"/>
    </source>
</evidence>
<dbReference type="InterPro" id="IPR034003">
    <property type="entry name" value="ABCG_PDR_2"/>
</dbReference>
<evidence type="ECO:0000256" key="6">
    <source>
        <dbReference type="ARBA" id="ARBA00022741"/>
    </source>
</evidence>
<organism evidence="12 13">
    <name type="scientific">Daucus carota subsp. sativus</name>
    <name type="common">Carrot</name>
    <dbReference type="NCBI Taxonomy" id="79200"/>
    <lineage>
        <taxon>Eukaryota</taxon>
        <taxon>Viridiplantae</taxon>
        <taxon>Streptophyta</taxon>
        <taxon>Embryophyta</taxon>
        <taxon>Tracheophyta</taxon>
        <taxon>Spermatophyta</taxon>
        <taxon>Magnoliopsida</taxon>
        <taxon>eudicotyledons</taxon>
        <taxon>Gunneridae</taxon>
        <taxon>Pentapetalae</taxon>
        <taxon>asterids</taxon>
        <taxon>campanulids</taxon>
        <taxon>Apiales</taxon>
        <taxon>Apiaceae</taxon>
        <taxon>Apioideae</taxon>
        <taxon>Scandiceae</taxon>
        <taxon>Daucinae</taxon>
        <taxon>Daucus</taxon>
        <taxon>Daucus sect. Daucus</taxon>
    </lineage>
</organism>
<dbReference type="InterPro" id="IPR034001">
    <property type="entry name" value="ABCG_PDR_1"/>
</dbReference>
<evidence type="ECO:0000256" key="10">
    <source>
        <dbReference type="SAM" id="Phobius"/>
    </source>
</evidence>
<dbReference type="InterPro" id="IPR003439">
    <property type="entry name" value="ABC_transporter-like_ATP-bd"/>
</dbReference>